<dbReference type="EMBL" id="JYDL01001537">
    <property type="protein sequence ID" value="KRX11722.1"/>
    <property type="molecule type" value="Genomic_DNA"/>
</dbReference>
<accession>A0A0V0RBT3</accession>
<dbReference type="AlphaFoldDB" id="A0A0V0RBT3"/>
<gene>
    <name evidence="1" type="ORF">T07_9038</name>
</gene>
<evidence type="ECO:0000313" key="2">
    <source>
        <dbReference type="Proteomes" id="UP000054630"/>
    </source>
</evidence>
<name>A0A0V0RBT3_9BILA</name>
<organism evidence="1 2">
    <name type="scientific">Trichinella nelsoni</name>
    <dbReference type="NCBI Taxonomy" id="6336"/>
    <lineage>
        <taxon>Eukaryota</taxon>
        <taxon>Metazoa</taxon>
        <taxon>Ecdysozoa</taxon>
        <taxon>Nematoda</taxon>
        <taxon>Enoplea</taxon>
        <taxon>Dorylaimia</taxon>
        <taxon>Trichinellida</taxon>
        <taxon>Trichinellidae</taxon>
        <taxon>Trichinella</taxon>
    </lineage>
</organism>
<evidence type="ECO:0000313" key="1">
    <source>
        <dbReference type="EMBL" id="KRX11722.1"/>
    </source>
</evidence>
<dbReference type="Proteomes" id="UP000054630">
    <property type="component" value="Unassembled WGS sequence"/>
</dbReference>
<proteinExistence type="predicted"/>
<keyword evidence="2" id="KW-1185">Reference proteome</keyword>
<protein>
    <submittedName>
        <fullName evidence="1">Uncharacterized protein</fullName>
    </submittedName>
</protein>
<sequence>MAVGYFCQLAPSYLRLVLSIANAHSLATCFLLDCER</sequence>
<comment type="caution">
    <text evidence="1">The sequence shown here is derived from an EMBL/GenBank/DDBJ whole genome shotgun (WGS) entry which is preliminary data.</text>
</comment>
<reference evidence="1 2" key="1">
    <citation type="submission" date="2015-01" db="EMBL/GenBank/DDBJ databases">
        <title>Evolution of Trichinella species and genotypes.</title>
        <authorList>
            <person name="Korhonen P.K."/>
            <person name="Edoardo P."/>
            <person name="Giuseppe L.R."/>
            <person name="Gasser R.B."/>
        </authorList>
    </citation>
    <scope>NUCLEOTIDE SEQUENCE [LARGE SCALE GENOMIC DNA]</scope>
    <source>
        <strain evidence="1">ISS37</strain>
    </source>
</reference>